<organism evidence="1">
    <name type="scientific">Siphoviridae sp. ctM5A27</name>
    <dbReference type="NCBI Taxonomy" id="2825459"/>
    <lineage>
        <taxon>Viruses</taxon>
        <taxon>Duplodnaviria</taxon>
        <taxon>Heunggongvirae</taxon>
        <taxon>Uroviricota</taxon>
        <taxon>Caudoviricetes</taxon>
    </lineage>
</organism>
<protein>
    <submittedName>
        <fullName evidence="1">Uncharacterized protein</fullName>
    </submittedName>
</protein>
<name>A0A8S5PEV5_9CAUD</name>
<sequence length="128" mass="14405">MTDYNGKLNLLKLKRAGVMQIPGRTEVLRCLVIPIEENNIFISTDENNRPKAAYLDLTAWALKNPKYEETHMIKQSLPKEVREKITDEEKKAMPILGGLKPANFEAMNGASTCDAPFAQAQDLNDLPF</sequence>
<accession>A0A8S5PEV5</accession>
<evidence type="ECO:0000313" key="1">
    <source>
        <dbReference type="EMBL" id="DAE05711.1"/>
    </source>
</evidence>
<reference evidence="1" key="1">
    <citation type="journal article" date="2021" name="Proc. Natl. Acad. Sci. U.S.A.">
        <title>A Catalog of Tens of Thousands of Viruses from Human Metagenomes Reveals Hidden Associations with Chronic Diseases.</title>
        <authorList>
            <person name="Tisza M.J."/>
            <person name="Buck C.B."/>
        </authorList>
    </citation>
    <scope>NUCLEOTIDE SEQUENCE</scope>
    <source>
        <strain evidence="1">CtM5A27</strain>
    </source>
</reference>
<proteinExistence type="predicted"/>
<dbReference type="EMBL" id="BK015415">
    <property type="protein sequence ID" value="DAE05711.1"/>
    <property type="molecule type" value="Genomic_DNA"/>
</dbReference>